<organism evidence="2 3">
    <name type="scientific">Allokutzneria multivorans</name>
    <dbReference type="NCBI Taxonomy" id="1142134"/>
    <lineage>
        <taxon>Bacteria</taxon>
        <taxon>Bacillati</taxon>
        <taxon>Actinomycetota</taxon>
        <taxon>Actinomycetes</taxon>
        <taxon>Pseudonocardiales</taxon>
        <taxon>Pseudonocardiaceae</taxon>
        <taxon>Allokutzneria</taxon>
    </lineage>
</organism>
<name>A0ABP7TSZ9_9PSEU</name>
<reference evidence="3" key="1">
    <citation type="journal article" date="2019" name="Int. J. Syst. Evol. Microbiol.">
        <title>The Global Catalogue of Microorganisms (GCM) 10K type strain sequencing project: providing services to taxonomists for standard genome sequencing and annotation.</title>
        <authorList>
            <consortium name="The Broad Institute Genomics Platform"/>
            <consortium name="The Broad Institute Genome Sequencing Center for Infectious Disease"/>
            <person name="Wu L."/>
            <person name="Ma J."/>
        </authorList>
    </citation>
    <scope>NUCLEOTIDE SEQUENCE [LARGE SCALE GENOMIC DNA]</scope>
    <source>
        <strain evidence="3">JCM 17342</strain>
    </source>
</reference>
<evidence type="ECO:0008006" key="4">
    <source>
        <dbReference type="Google" id="ProtNLM"/>
    </source>
</evidence>
<protein>
    <recommendedName>
        <fullName evidence="4">Secreted protein</fullName>
    </recommendedName>
</protein>
<feature type="signal peptide" evidence="1">
    <location>
        <begin position="1"/>
        <end position="22"/>
    </location>
</feature>
<proteinExistence type="predicted"/>
<dbReference type="InterPro" id="IPR045935">
    <property type="entry name" value="DUF6355"/>
</dbReference>
<keyword evidence="3" id="KW-1185">Reference proteome</keyword>
<keyword evidence="1" id="KW-0732">Signal</keyword>
<evidence type="ECO:0000313" key="2">
    <source>
        <dbReference type="EMBL" id="GAA4030813.1"/>
    </source>
</evidence>
<dbReference type="Pfam" id="PF19882">
    <property type="entry name" value="DUF6355"/>
    <property type="match status" value="1"/>
</dbReference>
<sequence>MRGNLRIAATIATTIAAGTVLATTASATPQAQFAAADAACGHHTKGSSAYYENCRSTSVRIRVFTTSGTYYEGCVRPYTDTELGPTINIRDSEYVNTNVSDCRWL</sequence>
<feature type="chain" id="PRO_5047436661" description="Secreted protein" evidence="1">
    <location>
        <begin position="23"/>
        <end position="105"/>
    </location>
</feature>
<accession>A0ABP7TSZ9</accession>
<gene>
    <name evidence="2" type="ORF">GCM10022247_64880</name>
</gene>
<evidence type="ECO:0000313" key="3">
    <source>
        <dbReference type="Proteomes" id="UP001501747"/>
    </source>
</evidence>
<evidence type="ECO:0000256" key="1">
    <source>
        <dbReference type="SAM" id="SignalP"/>
    </source>
</evidence>
<dbReference type="EMBL" id="BAABAL010000019">
    <property type="protein sequence ID" value="GAA4030813.1"/>
    <property type="molecule type" value="Genomic_DNA"/>
</dbReference>
<dbReference type="Proteomes" id="UP001501747">
    <property type="component" value="Unassembled WGS sequence"/>
</dbReference>
<comment type="caution">
    <text evidence="2">The sequence shown here is derived from an EMBL/GenBank/DDBJ whole genome shotgun (WGS) entry which is preliminary data.</text>
</comment>